<dbReference type="GO" id="GO:0003984">
    <property type="term" value="F:acetolactate synthase activity"/>
    <property type="evidence" value="ECO:0007669"/>
    <property type="project" value="TreeGrafter"/>
</dbReference>
<dbReference type="InterPro" id="IPR000399">
    <property type="entry name" value="TPP-bd_CS"/>
</dbReference>
<dbReference type="InterPro" id="IPR029035">
    <property type="entry name" value="DHS-like_NAD/FAD-binding_dom"/>
</dbReference>
<dbReference type="STRING" id="183.GCA_002009735_01401"/>
<gene>
    <name evidence="8" type="ORF">Lepil_2358</name>
</gene>
<dbReference type="SUPFAM" id="SSF52518">
    <property type="entry name" value="Thiamin diphosphate-binding fold (THDP-binding)"/>
    <property type="match status" value="2"/>
</dbReference>
<protein>
    <submittedName>
        <fullName evidence="8">Thiamine pyrophosphate central domain-containing protein</fullName>
    </submittedName>
</protein>
<dbReference type="PROSITE" id="PS00187">
    <property type="entry name" value="TPP_ENZYMES"/>
    <property type="match status" value="1"/>
</dbReference>
<name>H2CIL8_9LEPT</name>
<dbReference type="RefSeq" id="WP_002772756.1">
    <property type="nucleotide sequence ID" value="NZ_JH597773.1"/>
</dbReference>
<reference evidence="8 9" key="1">
    <citation type="submission" date="2011-10" db="EMBL/GenBank/DDBJ databases">
        <title>The Improved High-Quality Draft genome of Leptonema illini DSM 21528.</title>
        <authorList>
            <consortium name="US DOE Joint Genome Institute (JGI-PGF)"/>
            <person name="Lucas S."/>
            <person name="Copeland A."/>
            <person name="Lapidus A."/>
            <person name="Glavina del Rio T."/>
            <person name="Dalin E."/>
            <person name="Tice H."/>
            <person name="Bruce D."/>
            <person name="Goodwin L."/>
            <person name="Pitluck S."/>
            <person name="Peters L."/>
            <person name="Mikhailova N."/>
            <person name="Held B."/>
            <person name="Kyrpides N."/>
            <person name="Mavromatis K."/>
            <person name="Ivanova N."/>
            <person name="Markowitz V."/>
            <person name="Cheng J.-F."/>
            <person name="Hugenholtz P."/>
            <person name="Woyke T."/>
            <person name="Wu D."/>
            <person name="Gronow S."/>
            <person name="Wellnitz S."/>
            <person name="Brambilla E.-M."/>
            <person name="Klenk H.-P."/>
            <person name="Eisen J.A."/>
        </authorList>
    </citation>
    <scope>NUCLEOTIDE SEQUENCE [LARGE SCALE GENOMIC DNA]</scope>
    <source>
        <strain evidence="8 9">DSM 21528</strain>
    </source>
</reference>
<dbReference type="Gene3D" id="3.40.50.970">
    <property type="match status" value="2"/>
</dbReference>
<dbReference type="PANTHER" id="PTHR18968:SF13">
    <property type="entry name" value="ACETOLACTATE SYNTHASE CATALYTIC SUBUNIT, MITOCHONDRIAL"/>
    <property type="match status" value="1"/>
</dbReference>
<dbReference type="Gene3D" id="3.40.50.1220">
    <property type="entry name" value="TPP-binding domain"/>
    <property type="match status" value="1"/>
</dbReference>
<proteinExistence type="inferred from homology"/>
<dbReference type="InterPro" id="IPR012001">
    <property type="entry name" value="Thiamin_PyroP_enz_TPP-bd_dom"/>
</dbReference>
<evidence type="ECO:0000313" key="8">
    <source>
        <dbReference type="EMBL" id="EHQ07034.1"/>
    </source>
</evidence>
<organism evidence="8 9">
    <name type="scientific">Leptonema illini DSM 21528</name>
    <dbReference type="NCBI Taxonomy" id="929563"/>
    <lineage>
        <taxon>Bacteria</taxon>
        <taxon>Pseudomonadati</taxon>
        <taxon>Spirochaetota</taxon>
        <taxon>Spirochaetia</taxon>
        <taxon>Leptospirales</taxon>
        <taxon>Leptospiraceae</taxon>
        <taxon>Leptonema</taxon>
    </lineage>
</organism>
<accession>H2CIL8</accession>
<keyword evidence="9" id="KW-1185">Reference proteome</keyword>
<dbReference type="GO" id="GO:0009099">
    <property type="term" value="P:L-valine biosynthetic process"/>
    <property type="evidence" value="ECO:0007669"/>
    <property type="project" value="TreeGrafter"/>
</dbReference>
<evidence type="ECO:0000259" key="5">
    <source>
        <dbReference type="Pfam" id="PF00205"/>
    </source>
</evidence>
<feature type="domain" description="Thiamine pyrophosphate enzyme TPP-binding" evidence="6">
    <location>
        <begin position="397"/>
        <end position="544"/>
    </location>
</feature>
<dbReference type="Pfam" id="PF00205">
    <property type="entry name" value="TPP_enzyme_M"/>
    <property type="match status" value="1"/>
</dbReference>
<dbReference type="Pfam" id="PF02776">
    <property type="entry name" value="TPP_enzyme_N"/>
    <property type="match status" value="1"/>
</dbReference>
<evidence type="ECO:0000313" key="9">
    <source>
        <dbReference type="Proteomes" id="UP000005737"/>
    </source>
</evidence>
<dbReference type="GO" id="GO:0030976">
    <property type="term" value="F:thiamine pyrophosphate binding"/>
    <property type="evidence" value="ECO:0007669"/>
    <property type="project" value="InterPro"/>
</dbReference>
<dbReference type="CDD" id="cd00568">
    <property type="entry name" value="TPP_enzymes"/>
    <property type="match status" value="1"/>
</dbReference>
<dbReference type="GO" id="GO:0000287">
    <property type="term" value="F:magnesium ion binding"/>
    <property type="evidence" value="ECO:0007669"/>
    <property type="project" value="InterPro"/>
</dbReference>
<dbReference type="InterPro" id="IPR012000">
    <property type="entry name" value="Thiamin_PyroP_enz_cen_dom"/>
</dbReference>
<dbReference type="HOGENOM" id="CLU_013748_3_1_12"/>
<dbReference type="InterPro" id="IPR029061">
    <property type="entry name" value="THDP-binding"/>
</dbReference>
<dbReference type="InterPro" id="IPR011766">
    <property type="entry name" value="TPP_enzyme_TPP-bd"/>
</dbReference>
<evidence type="ECO:0000256" key="1">
    <source>
        <dbReference type="ARBA" id="ARBA00001964"/>
    </source>
</evidence>
<dbReference type="Pfam" id="PF02775">
    <property type="entry name" value="TPP_enzyme_C"/>
    <property type="match status" value="1"/>
</dbReference>
<dbReference type="CDD" id="cd07035">
    <property type="entry name" value="TPP_PYR_POX_like"/>
    <property type="match status" value="1"/>
</dbReference>
<comment type="cofactor">
    <cofactor evidence="1">
        <name>thiamine diphosphate</name>
        <dbReference type="ChEBI" id="CHEBI:58937"/>
    </cofactor>
</comment>
<dbReference type="GO" id="GO:0005948">
    <property type="term" value="C:acetolactate synthase complex"/>
    <property type="evidence" value="ECO:0007669"/>
    <property type="project" value="TreeGrafter"/>
</dbReference>
<evidence type="ECO:0000259" key="6">
    <source>
        <dbReference type="Pfam" id="PF02775"/>
    </source>
</evidence>
<evidence type="ECO:0000256" key="2">
    <source>
        <dbReference type="ARBA" id="ARBA00007812"/>
    </source>
</evidence>
<evidence type="ECO:0000256" key="4">
    <source>
        <dbReference type="RuleBase" id="RU362132"/>
    </source>
</evidence>
<evidence type="ECO:0000259" key="7">
    <source>
        <dbReference type="Pfam" id="PF02776"/>
    </source>
</evidence>
<dbReference type="GO" id="GO:0009097">
    <property type="term" value="P:isoleucine biosynthetic process"/>
    <property type="evidence" value="ECO:0007669"/>
    <property type="project" value="TreeGrafter"/>
</dbReference>
<dbReference type="EMBL" id="JH597773">
    <property type="protein sequence ID" value="EHQ07034.1"/>
    <property type="molecule type" value="Genomic_DNA"/>
</dbReference>
<dbReference type="GO" id="GO:0050660">
    <property type="term" value="F:flavin adenine dinucleotide binding"/>
    <property type="evidence" value="ECO:0007669"/>
    <property type="project" value="TreeGrafter"/>
</dbReference>
<keyword evidence="3 4" id="KW-0786">Thiamine pyrophosphate</keyword>
<dbReference type="Proteomes" id="UP000005737">
    <property type="component" value="Unassembled WGS sequence"/>
</dbReference>
<feature type="domain" description="Thiamine pyrophosphate enzyme central" evidence="5">
    <location>
        <begin position="199"/>
        <end position="332"/>
    </location>
</feature>
<dbReference type="SUPFAM" id="SSF52467">
    <property type="entry name" value="DHS-like NAD/FAD-binding domain"/>
    <property type="match status" value="1"/>
</dbReference>
<dbReference type="AlphaFoldDB" id="H2CIL8"/>
<dbReference type="PANTHER" id="PTHR18968">
    <property type="entry name" value="THIAMINE PYROPHOSPHATE ENZYMES"/>
    <property type="match status" value="1"/>
</dbReference>
<evidence type="ECO:0000256" key="3">
    <source>
        <dbReference type="ARBA" id="ARBA00023052"/>
    </source>
</evidence>
<sequence length="585" mass="63446">MSTTKIKGGNLTGAYLARYALEQLPVKHVFGIPGVHNTELYDEINKSEKIEPILVTHEGGGAFMADGISRTSDEIGTLLIVPAAGTTHAMSGIGEAFLDGIPMLVISGGIRSDIPVSYQLHELDLPRLLSSITKFAKRVERHDQIVPTIFEAYRHAVSGEPGPVFVEIPVNIQLFKGEVAELPVYQDLPAQPAPSDADLDRAVDLLLKSKQPGLFLGWGAKGAREAAIQIADLLGAPVSTTLQGLTVFPADHPMHTGMGFGAHSVPAAENAFADVDCMLAVGTRFAEIPTGSFGAKVPENLIHVDINSQVFHRNHRAKVALHGDSAIVLNALLERLKKASVSSTDRHEKKAAQIARDKAAYYKEWEAHRNERVNPYLFFRELKSKADKDMLMVVDDGNHTFLSAELFPVTHPVGFISPTDFNCMGYSVPAAIGAKLASPSRQVVSIVGDGAFLMTGLEIITASSHGLGVTYFVFYDGELSQISQGQEIPYNRKTCTVLGNIRLKGIADATGAAYVELNSNEEIGSKIEEALRIAESGRPVIVDVKIDYSKRTRFTKGVVGTVLKRFPIGDKFRFIGRALWRKLTG</sequence>
<dbReference type="InterPro" id="IPR045229">
    <property type="entry name" value="TPP_enz"/>
</dbReference>
<feature type="domain" description="Thiamine pyrophosphate enzyme N-terminal TPP-binding" evidence="7">
    <location>
        <begin position="18"/>
        <end position="123"/>
    </location>
</feature>
<comment type="similarity">
    <text evidence="2 4">Belongs to the TPP enzyme family.</text>
</comment>